<gene>
    <name evidence="1" type="ORF">KQP761_LOCUS32697</name>
</gene>
<dbReference type="OrthoDB" id="10109718at2759"/>
<organism evidence="1 2">
    <name type="scientific">Rotaria magnacalcarata</name>
    <dbReference type="NCBI Taxonomy" id="392030"/>
    <lineage>
        <taxon>Eukaryota</taxon>
        <taxon>Metazoa</taxon>
        <taxon>Spiralia</taxon>
        <taxon>Gnathifera</taxon>
        <taxon>Rotifera</taxon>
        <taxon>Eurotatoria</taxon>
        <taxon>Bdelloidea</taxon>
        <taxon>Philodinida</taxon>
        <taxon>Philodinidae</taxon>
        <taxon>Rotaria</taxon>
    </lineage>
</organism>
<reference evidence="1" key="1">
    <citation type="submission" date="2021-02" db="EMBL/GenBank/DDBJ databases">
        <authorList>
            <person name="Nowell W R."/>
        </authorList>
    </citation>
    <scope>NUCLEOTIDE SEQUENCE</scope>
</reference>
<comment type="caution">
    <text evidence="1">The sequence shown here is derived from an EMBL/GenBank/DDBJ whole genome shotgun (WGS) entry which is preliminary data.</text>
</comment>
<dbReference type="AlphaFoldDB" id="A0A816FP58"/>
<evidence type="ECO:0000313" key="1">
    <source>
        <dbReference type="EMBL" id="CAF1664043.1"/>
    </source>
</evidence>
<dbReference type="Proteomes" id="UP000663834">
    <property type="component" value="Unassembled WGS sequence"/>
</dbReference>
<evidence type="ECO:0000313" key="2">
    <source>
        <dbReference type="Proteomes" id="UP000663834"/>
    </source>
</evidence>
<name>A0A816FP58_9BILA</name>
<accession>A0A816FP58</accession>
<dbReference type="EMBL" id="CAJNOW010018275">
    <property type="protein sequence ID" value="CAF1664043.1"/>
    <property type="molecule type" value="Genomic_DNA"/>
</dbReference>
<sequence length="253" mass="28779">MAAASSTPMSASTTSLQDVVLNETPDLTTTTTSEQFIVQLIDLLELDGGSCDARNIALDLIAKGRQRLEHYHDDIITDTYDTLMKNDHSELLTLLGKAIRHEWTTKEPVWLDSFLNEQQSKLPELYERILRLVAERGCAYLRECVPLALAIQFQYQLSEDKDFQTDGRFDQIWQKATERGRKGCLDVHPLERDDEPLLLALKEFYRDQVVKRLKLAGVSDTKQTVFDLAVDLVALNGWDGLIEHDILERGCGR</sequence>
<proteinExistence type="predicted"/>
<protein>
    <submittedName>
        <fullName evidence="1">Uncharacterized protein</fullName>
    </submittedName>
</protein>